<name>U5CMG9_AMBTC</name>
<dbReference type="AlphaFoldDB" id="U5CMG9"/>
<keyword evidence="3" id="KW-1185">Reference proteome</keyword>
<accession>U5CMG9</accession>
<protein>
    <submittedName>
        <fullName evidence="2">Uncharacterized protein</fullName>
    </submittedName>
</protein>
<sequence length="100" mass="11006">MTLGPPGPDPAGHINGTGPDPAGQINGTGSVRVWHFSTACLFPRTTYETPTRPRTNTPYKCGPLSFSMNGAMTYMLVFHQWRQTPRTSQNGWRCPSKLIV</sequence>
<dbReference type="Gramene" id="ERN14336">
    <property type="protein sequence ID" value="ERN14336"/>
    <property type="gene ID" value="AMTR_s00033p00203710"/>
</dbReference>
<evidence type="ECO:0000256" key="1">
    <source>
        <dbReference type="SAM" id="MobiDB-lite"/>
    </source>
</evidence>
<evidence type="ECO:0000313" key="2">
    <source>
        <dbReference type="EMBL" id="ERN14336.1"/>
    </source>
</evidence>
<gene>
    <name evidence="2" type="ORF">AMTR_s00033p00203710</name>
</gene>
<feature type="region of interest" description="Disordered" evidence="1">
    <location>
        <begin position="1"/>
        <end position="28"/>
    </location>
</feature>
<reference evidence="3" key="1">
    <citation type="journal article" date="2013" name="Science">
        <title>The Amborella genome and the evolution of flowering plants.</title>
        <authorList>
            <consortium name="Amborella Genome Project"/>
        </authorList>
    </citation>
    <scope>NUCLEOTIDE SEQUENCE [LARGE SCALE GENOMIC DNA]</scope>
</reference>
<evidence type="ECO:0000313" key="3">
    <source>
        <dbReference type="Proteomes" id="UP000017836"/>
    </source>
</evidence>
<dbReference type="Proteomes" id="UP000017836">
    <property type="component" value="Unassembled WGS sequence"/>
</dbReference>
<organism evidence="2 3">
    <name type="scientific">Amborella trichopoda</name>
    <dbReference type="NCBI Taxonomy" id="13333"/>
    <lineage>
        <taxon>Eukaryota</taxon>
        <taxon>Viridiplantae</taxon>
        <taxon>Streptophyta</taxon>
        <taxon>Embryophyta</taxon>
        <taxon>Tracheophyta</taxon>
        <taxon>Spermatophyta</taxon>
        <taxon>Magnoliopsida</taxon>
        <taxon>Amborellales</taxon>
        <taxon>Amborellaceae</taxon>
        <taxon>Amborella</taxon>
    </lineage>
</organism>
<dbReference type="HOGENOM" id="CLU_2309832_0_0_1"/>
<dbReference type="EMBL" id="KI392557">
    <property type="protein sequence ID" value="ERN14336.1"/>
    <property type="molecule type" value="Genomic_DNA"/>
</dbReference>
<proteinExistence type="predicted"/>